<dbReference type="InterPro" id="IPR016195">
    <property type="entry name" value="Pol/histidinol_Pase-like"/>
</dbReference>
<evidence type="ECO:0000259" key="1">
    <source>
        <dbReference type="SMART" id="SM00481"/>
    </source>
</evidence>
<sequence>MVVPTSTQPEAQNIEALKEVWQTLHPESCPYHYNFHMHTTCSDGQLRPKSLIEQAIAIGLKGLAITDHHSINGYQIAQSWLEEIRQSYPRHPLPLLWTGIEITAHLLDTEVHLLGYGFNPEHPQMQPYLQGESPQGYLAQASQVIKAFHQAGGLAVLAHPVRYNRPAADLIHGAADLGIDGVETYYAYGNPKPWESSPKQTEQVSALSKIYGLFTTCGTDTHGLSLLQRI</sequence>
<dbReference type="PANTHER" id="PTHR42924:SF3">
    <property type="entry name" value="POLYMERASE_HISTIDINOL PHOSPHATASE N-TERMINAL DOMAIN-CONTAINING PROTEIN"/>
    <property type="match status" value="1"/>
</dbReference>
<dbReference type="InterPro" id="IPR052018">
    <property type="entry name" value="PHP_domain"/>
</dbReference>
<evidence type="ECO:0000313" key="3">
    <source>
        <dbReference type="Proteomes" id="UP000008204"/>
    </source>
</evidence>
<dbReference type="OrthoDB" id="9804333at2"/>
<dbReference type="PANTHER" id="PTHR42924">
    <property type="entry name" value="EXONUCLEASE"/>
    <property type="match status" value="1"/>
</dbReference>
<accession>B7K5Q3</accession>
<evidence type="ECO:0000313" key="2">
    <source>
        <dbReference type="EMBL" id="ACK66786.1"/>
    </source>
</evidence>
<dbReference type="STRING" id="41431.PCC8801_2785"/>
<dbReference type="AlphaFoldDB" id="B7K5Q3"/>
<dbReference type="InterPro" id="IPR004013">
    <property type="entry name" value="PHP_dom"/>
</dbReference>
<gene>
    <name evidence="2" type="ordered locus">PCC8801_2785</name>
</gene>
<dbReference type="SMART" id="SM00481">
    <property type="entry name" value="POLIIIAc"/>
    <property type="match status" value="1"/>
</dbReference>
<feature type="domain" description="Polymerase/histidinol phosphatase N-terminal" evidence="1">
    <location>
        <begin position="33"/>
        <end position="106"/>
    </location>
</feature>
<dbReference type="SUPFAM" id="SSF89550">
    <property type="entry name" value="PHP domain-like"/>
    <property type="match status" value="1"/>
</dbReference>
<dbReference type="GO" id="GO:0004534">
    <property type="term" value="F:5'-3' RNA exonuclease activity"/>
    <property type="evidence" value="ECO:0007669"/>
    <property type="project" value="TreeGrafter"/>
</dbReference>
<dbReference type="CDD" id="cd07438">
    <property type="entry name" value="PHP_HisPPase_AMP"/>
    <property type="match status" value="1"/>
</dbReference>
<keyword evidence="3" id="KW-1185">Reference proteome</keyword>
<dbReference type="Gene3D" id="3.20.20.140">
    <property type="entry name" value="Metal-dependent hydrolases"/>
    <property type="match status" value="1"/>
</dbReference>
<dbReference type="KEGG" id="cyp:PCC8801_2785"/>
<dbReference type="eggNOG" id="COG0613">
    <property type="taxonomic scope" value="Bacteria"/>
</dbReference>
<organism evidence="2 3">
    <name type="scientific">Rippkaea orientalis (strain PCC 8801 / RF-1)</name>
    <name type="common">Cyanothece sp. (strain PCC 8801)</name>
    <dbReference type="NCBI Taxonomy" id="41431"/>
    <lineage>
        <taxon>Bacteria</taxon>
        <taxon>Bacillati</taxon>
        <taxon>Cyanobacteriota</taxon>
        <taxon>Cyanophyceae</taxon>
        <taxon>Oscillatoriophycideae</taxon>
        <taxon>Chroococcales</taxon>
        <taxon>Aphanothecaceae</taxon>
        <taxon>Rippkaea</taxon>
        <taxon>Rippkaea orientalis</taxon>
    </lineage>
</organism>
<proteinExistence type="predicted"/>
<dbReference type="InterPro" id="IPR003141">
    <property type="entry name" value="Pol/His_phosphatase_N"/>
</dbReference>
<dbReference type="HOGENOM" id="CLU_102570_0_0_3"/>
<dbReference type="GO" id="GO:0035312">
    <property type="term" value="F:5'-3' DNA exonuclease activity"/>
    <property type="evidence" value="ECO:0007669"/>
    <property type="project" value="TreeGrafter"/>
</dbReference>
<name>B7K5Q3_RIPO1</name>
<reference evidence="3" key="1">
    <citation type="journal article" date="2011" name="MBio">
        <title>Novel metabolic attributes of the genus Cyanothece, comprising a group of unicellular nitrogen-fixing Cyanobacteria.</title>
        <authorList>
            <person name="Bandyopadhyay A."/>
            <person name="Elvitigala T."/>
            <person name="Welsh E."/>
            <person name="Stockel J."/>
            <person name="Liberton M."/>
            <person name="Min H."/>
            <person name="Sherman L.A."/>
            <person name="Pakrasi H.B."/>
        </authorList>
    </citation>
    <scope>NUCLEOTIDE SEQUENCE [LARGE SCALE GENOMIC DNA]</scope>
    <source>
        <strain evidence="3">PCC 8801</strain>
    </source>
</reference>
<protein>
    <submittedName>
        <fullName evidence="2">PHP domain protein</fullName>
    </submittedName>
</protein>
<dbReference type="EMBL" id="CP001287">
    <property type="protein sequence ID" value="ACK66786.1"/>
    <property type="molecule type" value="Genomic_DNA"/>
</dbReference>
<dbReference type="RefSeq" id="WP_012596053.1">
    <property type="nucleotide sequence ID" value="NC_011726.1"/>
</dbReference>
<dbReference type="Pfam" id="PF02811">
    <property type="entry name" value="PHP"/>
    <property type="match status" value="1"/>
</dbReference>
<dbReference type="Proteomes" id="UP000008204">
    <property type="component" value="Chromosome"/>
</dbReference>